<keyword evidence="2" id="KW-1185">Reference proteome</keyword>
<evidence type="ECO:0000313" key="1">
    <source>
        <dbReference type="EMBL" id="KAK6152573.1"/>
    </source>
</evidence>
<dbReference type="InterPro" id="IPR036691">
    <property type="entry name" value="Endo/exonu/phosph_ase_sf"/>
</dbReference>
<accession>A0ABR0WYN9</accession>
<organism evidence="1 2">
    <name type="scientific">Rehmannia glutinosa</name>
    <name type="common">Chinese foxglove</name>
    <dbReference type="NCBI Taxonomy" id="99300"/>
    <lineage>
        <taxon>Eukaryota</taxon>
        <taxon>Viridiplantae</taxon>
        <taxon>Streptophyta</taxon>
        <taxon>Embryophyta</taxon>
        <taxon>Tracheophyta</taxon>
        <taxon>Spermatophyta</taxon>
        <taxon>Magnoliopsida</taxon>
        <taxon>eudicotyledons</taxon>
        <taxon>Gunneridae</taxon>
        <taxon>Pentapetalae</taxon>
        <taxon>asterids</taxon>
        <taxon>lamiids</taxon>
        <taxon>Lamiales</taxon>
        <taxon>Orobanchaceae</taxon>
        <taxon>Rehmannieae</taxon>
        <taxon>Rehmannia</taxon>
    </lineage>
</organism>
<comment type="caution">
    <text evidence="1">The sequence shown here is derived from an EMBL/GenBank/DDBJ whole genome shotgun (WGS) entry which is preliminary data.</text>
</comment>
<dbReference type="SUPFAM" id="SSF56219">
    <property type="entry name" value="DNase I-like"/>
    <property type="match status" value="1"/>
</dbReference>
<evidence type="ECO:0000313" key="2">
    <source>
        <dbReference type="Proteomes" id="UP001318860"/>
    </source>
</evidence>
<evidence type="ECO:0008006" key="3">
    <source>
        <dbReference type="Google" id="ProtNLM"/>
    </source>
</evidence>
<name>A0ABR0WYN9_REHGL</name>
<dbReference type="PANTHER" id="PTHR33710:SF62">
    <property type="entry name" value="DUF4283 DOMAIN PROTEIN"/>
    <property type="match status" value="1"/>
</dbReference>
<dbReference type="EMBL" id="JABTTQ020000006">
    <property type="protein sequence ID" value="KAK6152573.1"/>
    <property type="molecule type" value="Genomic_DNA"/>
</dbReference>
<gene>
    <name evidence="1" type="ORF">DH2020_012212</name>
</gene>
<reference evidence="1 2" key="1">
    <citation type="journal article" date="2021" name="Comput. Struct. Biotechnol. J.">
        <title>De novo genome assembly of the potent medicinal plant Rehmannia glutinosa using nanopore technology.</title>
        <authorList>
            <person name="Ma L."/>
            <person name="Dong C."/>
            <person name="Song C."/>
            <person name="Wang X."/>
            <person name="Zheng X."/>
            <person name="Niu Y."/>
            <person name="Chen S."/>
            <person name="Feng W."/>
        </authorList>
    </citation>
    <scope>NUCLEOTIDE SEQUENCE [LARGE SCALE GENOMIC DNA]</scope>
    <source>
        <strain evidence="1">DH-2019</strain>
    </source>
</reference>
<dbReference type="Proteomes" id="UP001318860">
    <property type="component" value="Unassembled WGS sequence"/>
</dbReference>
<proteinExistence type="predicted"/>
<sequence>MEPMTSVDFPMFCRKLGFHYGVGNHTNKIWVFWKNSISGQLLRDTKQNIVLRFSSPFYPSSFIPHSFMQKVLELRKGTCGMISESLLLLPLPSLVGGDFNCFLSPDDRIGSNSNRTLDMIEFGQMISDCGIVDADFEGNNMNTWVRNGLMERLYIILLNGPWDGFFPKSSVIHLPRVQSDHAILLFQASLTITRSLTAFRYMKMWARHQSFLSTVAQVLEAPIGLSRLLNLHHKLVMVKQKLKWWNKNVFGNIFAKLKEAETSVSL</sequence>
<dbReference type="Gene3D" id="3.60.10.10">
    <property type="entry name" value="Endonuclease/exonuclease/phosphatase"/>
    <property type="match status" value="1"/>
</dbReference>
<protein>
    <recommendedName>
        <fullName evidence="3">Endonuclease/exonuclease/phosphatase domain-containing protein</fullName>
    </recommendedName>
</protein>
<dbReference type="PANTHER" id="PTHR33710">
    <property type="entry name" value="BNAC02G09200D PROTEIN"/>
    <property type="match status" value="1"/>
</dbReference>